<evidence type="ECO:0000313" key="2">
    <source>
        <dbReference type="Proteomes" id="UP001054889"/>
    </source>
</evidence>
<organism evidence="1 2">
    <name type="scientific">Eleusine coracana subsp. coracana</name>
    <dbReference type="NCBI Taxonomy" id="191504"/>
    <lineage>
        <taxon>Eukaryota</taxon>
        <taxon>Viridiplantae</taxon>
        <taxon>Streptophyta</taxon>
        <taxon>Embryophyta</taxon>
        <taxon>Tracheophyta</taxon>
        <taxon>Spermatophyta</taxon>
        <taxon>Magnoliopsida</taxon>
        <taxon>Liliopsida</taxon>
        <taxon>Poales</taxon>
        <taxon>Poaceae</taxon>
        <taxon>PACMAD clade</taxon>
        <taxon>Chloridoideae</taxon>
        <taxon>Cynodonteae</taxon>
        <taxon>Eleusininae</taxon>
        <taxon>Eleusine</taxon>
    </lineage>
</organism>
<dbReference type="Gene3D" id="3.80.10.10">
    <property type="entry name" value="Ribonuclease Inhibitor"/>
    <property type="match status" value="1"/>
</dbReference>
<dbReference type="PANTHER" id="PTHR34223">
    <property type="entry name" value="OS11G0201299 PROTEIN"/>
    <property type="match status" value="1"/>
</dbReference>
<accession>A0AAV5D9C0</accession>
<dbReference type="SUPFAM" id="SSF52058">
    <property type="entry name" value="L domain-like"/>
    <property type="match status" value="1"/>
</dbReference>
<dbReference type="PANTHER" id="PTHR34223:SF51">
    <property type="entry name" value="OS06G0556300 PROTEIN"/>
    <property type="match status" value="1"/>
</dbReference>
<proteinExistence type="predicted"/>
<reference evidence="1" key="1">
    <citation type="journal article" date="2018" name="DNA Res.">
        <title>Multiple hybrid de novo genome assembly of finger millet, an orphan allotetraploid crop.</title>
        <authorList>
            <person name="Hatakeyama M."/>
            <person name="Aluri S."/>
            <person name="Balachadran M.T."/>
            <person name="Sivarajan S.R."/>
            <person name="Patrignani A."/>
            <person name="Gruter S."/>
            <person name="Poveda L."/>
            <person name="Shimizu-Inatsugi R."/>
            <person name="Baeten J."/>
            <person name="Francoijs K.J."/>
            <person name="Nataraja K.N."/>
            <person name="Reddy Y.A.N."/>
            <person name="Phadnis S."/>
            <person name="Ravikumar R.L."/>
            <person name="Schlapbach R."/>
            <person name="Sreeman S.M."/>
            <person name="Shimizu K.K."/>
        </authorList>
    </citation>
    <scope>NUCLEOTIDE SEQUENCE</scope>
</reference>
<sequence>MLPGSEAGGSKGPGVNGGRNRFYELSKEVLQRIISFLPSGEAVQTMLRSLRITNAGDYPSANEMNLFVNMFLLFTNPRPLHLVEINTYPCAPDDDSKESLRYLELWVRNCLQRGAQVLEVHNTVANYWQLDHGLLSSKPQHLRVLDLLHVEMKGVLNNLKIRCLDFSSCPALEDLMMTDCKIEASLIVSPSLKRLSLKCCHFNQAARARISVPKLVFLILASCKGRTPVLGNMPYLVSGFVRLQADMDCCENKYETGYCKACSGCHDSIVGGSVILEALSGATHLDLTSIQTQFIFRKDLTQCPLFSKLKILLLNEWCVTLSLDALHCLLQHCPILEKLTPIS</sequence>
<protein>
    <submittedName>
        <fullName evidence="1">Uncharacterized protein</fullName>
    </submittedName>
</protein>
<reference evidence="1" key="2">
    <citation type="submission" date="2021-12" db="EMBL/GenBank/DDBJ databases">
        <title>Resequencing data analysis of finger millet.</title>
        <authorList>
            <person name="Hatakeyama M."/>
            <person name="Aluri S."/>
            <person name="Balachadran M.T."/>
            <person name="Sivarajan S.R."/>
            <person name="Poveda L."/>
            <person name="Shimizu-Inatsugi R."/>
            <person name="Schlapbach R."/>
            <person name="Sreeman S.M."/>
            <person name="Shimizu K.K."/>
        </authorList>
    </citation>
    <scope>NUCLEOTIDE SEQUENCE</scope>
</reference>
<comment type="caution">
    <text evidence="1">The sequence shown here is derived from an EMBL/GenBank/DDBJ whole genome shotgun (WGS) entry which is preliminary data.</text>
</comment>
<dbReference type="EMBL" id="BQKI01000013">
    <property type="protein sequence ID" value="GJN06846.1"/>
    <property type="molecule type" value="Genomic_DNA"/>
</dbReference>
<dbReference type="AlphaFoldDB" id="A0AAV5D9C0"/>
<evidence type="ECO:0000313" key="1">
    <source>
        <dbReference type="EMBL" id="GJN06846.1"/>
    </source>
</evidence>
<dbReference type="InterPro" id="IPR053197">
    <property type="entry name" value="F-box_SCFL_complex_component"/>
</dbReference>
<dbReference type="Proteomes" id="UP001054889">
    <property type="component" value="Unassembled WGS sequence"/>
</dbReference>
<keyword evidence="2" id="KW-1185">Reference proteome</keyword>
<name>A0AAV5D9C0_ELECO</name>
<dbReference type="InterPro" id="IPR032675">
    <property type="entry name" value="LRR_dom_sf"/>
</dbReference>
<gene>
    <name evidence="1" type="primary">ga24615</name>
    <name evidence="1" type="ORF">PR202_ga24615</name>
</gene>